<dbReference type="FunFam" id="3.30.200.20:FF:000035">
    <property type="entry name" value="Serine/threonine protein kinase Stk1"/>
    <property type="match status" value="1"/>
</dbReference>
<feature type="compositionally biased region" description="Gly residues" evidence="10">
    <location>
        <begin position="620"/>
        <end position="718"/>
    </location>
</feature>
<comment type="caution">
    <text evidence="13">The sequence shown here is derived from an EMBL/GenBank/DDBJ whole genome shotgun (WGS) entry which is preliminary data.</text>
</comment>
<feature type="region of interest" description="Disordered" evidence="10">
    <location>
        <begin position="589"/>
        <end position="736"/>
    </location>
</feature>
<dbReference type="RefSeq" id="WP_203940765.1">
    <property type="nucleotide sequence ID" value="NZ_BAAAGJ010000005.1"/>
</dbReference>
<dbReference type="Pfam" id="PF00069">
    <property type="entry name" value="Pkinase"/>
    <property type="match status" value="1"/>
</dbReference>
<protein>
    <recommendedName>
        <fullName evidence="1">non-specific serine/threonine protein kinase</fullName>
        <ecNumber evidence="1">2.7.11.1</ecNumber>
    </recommendedName>
</protein>
<feature type="compositionally biased region" description="Pro residues" evidence="10">
    <location>
        <begin position="724"/>
        <end position="736"/>
    </location>
</feature>
<dbReference type="Gene3D" id="1.10.510.10">
    <property type="entry name" value="Transferase(Phosphotransferase) domain 1"/>
    <property type="match status" value="1"/>
</dbReference>
<comment type="catalytic activity">
    <reaction evidence="8">
        <text>L-seryl-[protein] + ATP = O-phospho-L-seryl-[protein] + ADP + H(+)</text>
        <dbReference type="Rhea" id="RHEA:17989"/>
        <dbReference type="Rhea" id="RHEA-COMP:9863"/>
        <dbReference type="Rhea" id="RHEA-COMP:11604"/>
        <dbReference type="ChEBI" id="CHEBI:15378"/>
        <dbReference type="ChEBI" id="CHEBI:29999"/>
        <dbReference type="ChEBI" id="CHEBI:30616"/>
        <dbReference type="ChEBI" id="CHEBI:83421"/>
        <dbReference type="ChEBI" id="CHEBI:456216"/>
        <dbReference type="EC" id="2.7.11.1"/>
    </reaction>
</comment>
<evidence type="ECO:0000313" key="14">
    <source>
        <dbReference type="Proteomes" id="UP000652013"/>
    </source>
</evidence>
<dbReference type="InterPro" id="IPR008266">
    <property type="entry name" value="Tyr_kinase_AS"/>
</dbReference>
<dbReference type="GO" id="GO:0005524">
    <property type="term" value="F:ATP binding"/>
    <property type="evidence" value="ECO:0007669"/>
    <property type="project" value="UniProtKB-UniRule"/>
</dbReference>
<dbReference type="GO" id="GO:0004674">
    <property type="term" value="F:protein serine/threonine kinase activity"/>
    <property type="evidence" value="ECO:0007669"/>
    <property type="project" value="UniProtKB-KW"/>
</dbReference>
<name>A0A8J3YBB1_9ACTN</name>
<comment type="catalytic activity">
    <reaction evidence="7">
        <text>L-threonyl-[protein] + ATP = O-phospho-L-threonyl-[protein] + ADP + H(+)</text>
        <dbReference type="Rhea" id="RHEA:46608"/>
        <dbReference type="Rhea" id="RHEA-COMP:11060"/>
        <dbReference type="Rhea" id="RHEA-COMP:11605"/>
        <dbReference type="ChEBI" id="CHEBI:15378"/>
        <dbReference type="ChEBI" id="CHEBI:30013"/>
        <dbReference type="ChEBI" id="CHEBI:30616"/>
        <dbReference type="ChEBI" id="CHEBI:61977"/>
        <dbReference type="ChEBI" id="CHEBI:456216"/>
        <dbReference type="EC" id="2.7.11.1"/>
    </reaction>
</comment>
<dbReference type="PROSITE" id="PS51173">
    <property type="entry name" value="CBM2"/>
    <property type="match status" value="1"/>
</dbReference>
<feature type="compositionally biased region" description="Low complexity" evidence="10">
    <location>
        <begin position="592"/>
        <end position="607"/>
    </location>
</feature>
<dbReference type="PROSITE" id="PS00109">
    <property type="entry name" value="PROTEIN_KINASE_TYR"/>
    <property type="match status" value="1"/>
</dbReference>
<dbReference type="PANTHER" id="PTHR43289:SF6">
    <property type="entry name" value="SERINE_THREONINE-PROTEIN KINASE NEKL-3"/>
    <property type="match status" value="1"/>
</dbReference>
<feature type="domain" description="CBM2" evidence="12">
    <location>
        <begin position="474"/>
        <end position="583"/>
    </location>
</feature>
<dbReference type="InterPro" id="IPR001919">
    <property type="entry name" value="CBD2"/>
</dbReference>
<dbReference type="AlphaFoldDB" id="A0A8J3YBB1"/>
<reference evidence="13" key="1">
    <citation type="submission" date="2021-01" db="EMBL/GenBank/DDBJ databases">
        <title>Whole genome shotgun sequence of Spirilliplanes yamanashiensis NBRC 15828.</title>
        <authorList>
            <person name="Komaki H."/>
            <person name="Tamura T."/>
        </authorList>
    </citation>
    <scope>NUCLEOTIDE SEQUENCE</scope>
    <source>
        <strain evidence="13">NBRC 15828</strain>
    </source>
</reference>
<evidence type="ECO:0000256" key="10">
    <source>
        <dbReference type="SAM" id="MobiDB-lite"/>
    </source>
</evidence>
<evidence type="ECO:0000256" key="9">
    <source>
        <dbReference type="PROSITE-ProRule" id="PRU10141"/>
    </source>
</evidence>
<evidence type="ECO:0000313" key="13">
    <source>
        <dbReference type="EMBL" id="GIJ05556.1"/>
    </source>
</evidence>
<dbReference type="SUPFAM" id="SSF49384">
    <property type="entry name" value="Carbohydrate-binding domain"/>
    <property type="match status" value="1"/>
</dbReference>
<keyword evidence="5" id="KW-0418">Kinase</keyword>
<dbReference type="Gene3D" id="2.60.40.290">
    <property type="match status" value="1"/>
</dbReference>
<evidence type="ECO:0000259" key="12">
    <source>
        <dbReference type="PROSITE" id="PS51173"/>
    </source>
</evidence>
<dbReference type="PROSITE" id="PS00107">
    <property type="entry name" value="PROTEIN_KINASE_ATP"/>
    <property type="match status" value="1"/>
</dbReference>
<keyword evidence="4 9" id="KW-0547">Nucleotide-binding</keyword>
<organism evidence="13 14">
    <name type="scientific">Spirilliplanes yamanashiensis</name>
    <dbReference type="NCBI Taxonomy" id="42233"/>
    <lineage>
        <taxon>Bacteria</taxon>
        <taxon>Bacillati</taxon>
        <taxon>Actinomycetota</taxon>
        <taxon>Actinomycetes</taxon>
        <taxon>Micromonosporales</taxon>
        <taxon>Micromonosporaceae</taxon>
        <taxon>Spirilliplanes</taxon>
    </lineage>
</organism>
<dbReference type="GO" id="GO:0004553">
    <property type="term" value="F:hydrolase activity, hydrolyzing O-glycosyl compounds"/>
    <property type="evidence" value="ECO:0007669"/>
    <property type="project" value="InterPro"/>
</dbReference>
<keyword evidence="6 9" id="KW-0067">ATP-binding</keyword>
<keyword evidence="3" id="KW-0808">Transferase</keyword>
<dbReference type="CDD" id="cd14014">
    <property type="entry name" value="STKc_PknB_like"/>
    <property type="match status" value="1"/>
</dbReference>
<dbReference type="EC" id="2.7.11.1" evidence="1"/>
<dbReference type="Proteomes" id="UP000652013">
    <property type="component" value="Unassembled WGS sequence"/>
</dbReference>
<dbReference type="InterPro" id="IPR011009">
    <property type="entry name" value="Kinase-like_dom_sf"/>
</dbReference>
<keyword evidence="2" id="KW-0723">Serine/threonine-protein kinase</keyword>
<dbReference type="InterPro" id="IPR000719">
    <property type="entry name" value="Prot_kinase_dom"/>
</dbReference>
<evidence type="ECO:0000256" key="7">
    <source>
        <dbReference type="ARBA" id="ARBA00047899"/>
    </source>
</evidence>
<evidence type="ECO:0000259" key="11">
    <source>
        <dbReference type="PROSITE" id="PS50011"/>
    </source>
</evidence>
<keyword evidence="14" id="KW-1185">Reference proteome</keyword>
<feature type="domain" description="Protein kinase" evidence="11">
    <location>
        <begin position="12"/>
        <end position="269"/>
    </location>
</feature>
<dbReference type="PROSITE" id="PS50011">
    <property type="entry name" value="PROTEIN_KINASE_DOM"/>
    <property type="match status" value="1"/>
</dbReference>
<dbReference type="GO" id="GO:0030247">
    <property type="term" value="F:polysaccharide binding"/>
    <property type="evidence" value="ECO:0007669"/>
    <property type="project" value="UniProtKB-UniRule"/>
</dbReference>
<dbReference type="InterPro" id="IPR012291">
    <property type="entry name" value="CBM2_carb-bd_dom_sf"/>
</dbReference>
<sequence>MTSEAGRVGDRYRLIERLGTGGMSVVWRAQDEVLGRHVAVKLLAPRLAGDDAFRDRLRAEAMAAAQLCHPHVTGVYDYGEISGDAPYLIMELVEGETLADRLRREGTLPAADAITAAAQVAAALAAAHARGLVHRDISPANVMLTAGGAKVLDFGIAAAVGRRDPTPLIGTPAYLAPERLTGGSVSPAADVYALGILLQRSITGRLPWAAETTGDLLEAHLHREPEPLPAGLDVPPRVAALITACLAKRPADRPDAAAAARTLAAAAGLSLPIPAAAGPGAQPVESGAAAGRDGGAGSVAAASVVRAVSSVRAVSAVPSSAKVAGAAAAAGAAGGAAAGAAGGAAAGAAGGAAVKAATAATDAPVDGAAVTDKAALVNKAAVTDKAALVDKAAVTDKSASVDRAAAGDGAVPGGGVVSGGGAASAGRVTDGAGRRRRRARVAVAAAGLLAAGGVTWAALEQGRPLTSATGPGAGGAGAAACAIDYVVTSDSGAEFGARLGVTNRGGEPAHGWQLAFTFPGDERVLPGDGYWAEQTGRRVVLHPAGAAPLAPGATAQVRLRGSSAAANGTPADFTLNGAACAVTPAPERTTLAEGTGPAAPEATTTGPVTDKEGNKAQAGAGDGAAAGGTSSGGSGAAESGGGSGSGGTSNSGGGSSSGGGNSGGGSTGGGSTGGGSTGGGSTGGGSTGGGSTGGGSTGGGSTGGGSTGGGSTGGGDDGGVLPDLPLPDLPIVPDPL</sequence>
<accession>A0A8J3YBB1</accession>
<dbReference type="InterPro" id="IPR008965">
    <property type="entry name" value="CBM2/CBM3_carb-bd_dom_sf"/>
</dbReference>
<evidence type="ECO:0000256" key="6">
    <source>
        <dbReference type="ARBA" id="ARBA00022840"/>
    </source>
</evidence>
<dbReference type="Pfam" id="PF00553">
    <property type="entry name" value="CBM_2"/>
    <property type="match status" value="1"/>
</dbReference>
<dbReference type="GO" id="GO:0005975">
    <property type="term" value="P:carbohydrate metabolic process"/>
    <property type="evidence" value="ECO:0007669"/>
    <property type="project" value="InterPro"/>
</dbReference>
<gene>
    <name evidence="13" type="ORF">Sya03_49080</name>
</gene>
<evidence type="ECO:0000256" key="2">
    <source>
        <dbReference type="ARBA" id="ARBA00022527"/>
    </source>
</evidence>
<dbReference type="EMBL" id="BOOY01000034">
    <property type="protein sequence ID" value="GIJ05556.1"/>
    <property type="molecule type" value="Genomic_DNA"/>
</dbReference>
<evidence type="ECO:0000256" key="1">
    <source>
        <dbReference type="ARBA" id="ARBA00012513"/>
    </source>
</evidence>
<proteinExistence type="predicted"/>
<dbReference type="PANTHER" id="PTHR43289">
    <property type="entry name" value="MITOGEN-ACTIVATED PROTEIN KINASE KINASE KINASE 20-RELATED"/>
    <property type="match status" value="1"/>
</dbReference>
<evidence type="ECO:0000256" key="8">
    <source>
        <dbReference type="ARBA" id="ARBA00048679"/>
    </source>
</evidence>
<feature type="binding site" evidence="9">
    <location>
        <position position="41"/>
    </location>
    <ligand>
        <name>ATP</name>
        <dbReference type="ChEBI" id="CHEBI:30616"/>
    </ligand>
</feature>
<evidence type="ECO:0000256" key="4">
    <source>
        <dbReference type="ARBA" id="ARBA00022741"/>
    </source>
</evidence>
<dbReference type="SMART" id="SM00637">
    <property type="entry name" value="CBD_II"/>
    <property type="match status" value="1"/>
</dbReference>
<dbReference type="SUPFAM" id="SSF56112">
    <property type="entry name" value="Protein kinase-like (PK-like)"/>
    <property type="match status" value="1"/>
</dbReference>
<dbReference type="InterPro" id="IPR017441">
    <property type="entry name" value="Protein_kinase_ATP_BS"/>
</dbReference>
<evidence type="ECO:0000256" key="5">
    <source>
        <dbReference type="ARBA" id="ARBA00022777"/>
    </source>
</evidence>
<evidence type="ECO:0000256" key="3">
    <source>
        <dbReference type="ARBA" id="ARBA00022679"/>
    </source>
</evidence>
<dbReference type="Gene3D" id="3.30.200.20">
    <property type="entry name" value="Phosphorylase Kinase, domain 1"/>
    <property type="match status" value="1"/>
</dbReference>